<sequence length="113" mass="12053">MTARFFISLPDPDAVQAAGAFAFRSRGAEGIAGELLAALRTDALFQRWRATQEDPDAVDPAMAATDPGATVVGTQNDLHVELVVVSSISSSVLRHRLRLLAGHAWQLRDVTAA</sequence>
<protein>
    <submittedName>
        <fullName evidence="1">Uncharacterized protein</fullName>
    </submittedName>
</protein>
<gene>
    <name evidence="1" type="ORF">ACFQ0E_05135</name>
</gene>
<proteinExistence type="predicted"/>
<name>A0ABW2Y8W4_9GAMM</name>
<dbReference type="RefSeq" id="WP_386822608.1">
    <property type="nucleotide sequence ID" value="NZ_JBHTIF010000001.1"/>
</dbReference>
<comment type="caution">
    <text evidence="1">The sequence shown here is derived from an EMBL/GenBank/DDBJ whole genome shotgun (WGS) entry which is preliminary data.</text>
</comment>
<organism evidence="1 2">
    <name type="scientific">Lysobacter brunescens</name>
    <dbReference type="NCBI Taxonomy" id="262323"/>
    <lineage>
        <taxon>Bacteria</taxon>
        <taxon>Pseudomonadati</taxon>
        <taxon>Pseudomonadota</taxon>
        <taxon>Gammaproteobacteria</taxon>
        <taxon>Lysobacterales</taxon>
        <taxon>Lysobacteraceae</taxon>
        <taxon>Lysobacter</taxon>
    </lineage>
</organism>
<reference evidence="2" key="1">
    <citation type="journal article" date="2019" name="Int. J. Syst. Evol. Microbiol.">
        <title>The Global Catalogue of Microorganisms (GCM) 10K type strain sequencing project: providing services to taxonomists for standard genome sequencing and annotation.</title>
        <authorList>
            <consortium name="The Broad Institute Genomics Platform"/>
            <consortium name="The Broad Institute Genome Sequencing Center for Infectious Disease"/>
            <person name="Wu L."/>
            <person name="Ma J."/>
        </authorList>
    </citation>
    <scope>NUCLEOTIDE SEQUENCE [LARGE SCALE GENOMIC DNA]</scope>
    <source>
        <strain evidence="2">CCUG 55585</strain>
    </source>
</reference>
<evidence type="ECO:0000313" key="2">
    <source>
        <dbReference type="Proteomes" id="UP001597110"/>
    </source>
</evidence>
<evidence type="ECO:0000313" key="1">
    <source>
        <dbReference type="EMBL" id="MFD0724982.1"/>
    </source>
</evidence>
<dbReference type="Proteomes" id="UP001597110">
    <property type="component" value="Unassembled WGS sequence"/>
</dbReference>
<dbReference type="EMBL" id="JBHTIF010000001">
    <property type="protein sequence ID" value="MFD0724982.1"/>
    <property type="molecule type" value="Genomic_DNA"/>
</dbReference>
<keyword evidence="2" id="KW-1185">Reference proteome</keyword>
<accession>A0ABW2Y8W4</accession>